<evidence type="ECO:0000256" key="1">
    <source>
        <dbReference type="SAM" id="MobiDB-lite"/>
    </source>
</evidence>
<evidence type="ECO:0000259" key="2">
    <source>
        <dbReference type="Pfam" id="PF25422"/>
    </source>
</evidence>
<dbReference type="EMBL" id="QGMF01000028">
    <property type="protein sequence ID" value="TVY21089.1"/>
    <property type="molecule type" value="Genomic_DNA"/>
</dbReference>
<feature type="compositionally biased region" description="Polar residues" evidence="1">
    <location>
        <begin position="919"/>
        <end position="930"/>
    </location>
</feature>
<dbReference type="CDD" id="cd09917">
    <property type="entry name" value="F-box_SF"/>
    <property type="match status" value="1"/>
</dbReference>
<dbReference type="SUPFAM" id="SSF81383">
    <property type="entry name" value="F-box domain"/>
    <property type="match status" value="1"/>
</dbReference>
<feature type="region of interest" description="Disordered" evidence="1">
    <location>
        <begin position="1423"/>
        <end position="1444"/>
    </location>
</feature>
<feature type="domain" description="DUF7892" evidence="2">
    <location>
        <begin position="976"/>
        <end position="1132"/>
    </location>
</feature>
<feature type="compositionally biased region" description="Polar residues" evidence="1">
    <location>
        <begin position="1160"/>
        <end position="1171"/>
    </location>
</feature>
<evidence type="ECO:0000313" key="4">
    <source>
        <dbReference type="Proteomes" id="UP000469559"/>
    </source>
</evidence>
<accession>A0A8T9BRX3</accession>
<dbReference type="Pfam" id="PF25422">
    <property type="entry name" value="DUF7892"/>
    <property type="match status" value="1"/>
</dbReference>
<proteinExistence type="predicted"/>
<feature type="region of interest" description="Disordered" evidence="1">
    <location>
        <begin position="1674"/>
        <end position="1725"/>
    </location>
</feature>
<feature type="region of interest" description="Disordered" evidence="1">
    <location>
        <begin position="1139"/>
        <end position="1243"/>
    </location>
</feature>
<feature type="compositionally biased region" description="Basic and acidic residues" evidence="1">
    <location>
        <begin position="1368"/>
        <end position="1378"/>
    </location>
</feature>
<feature type="region of interest" description="Disordered" evidence="1">
    <location>
        <begin position="1568"/>
        <end position="1613"/>
    </location>
</feature>
<reference evidence="3 4" key="1">
    <citation type="submission" date="2018-05" db="EMBL/GenBank/DDBJ databases">
        <title>Whole genome sequencing for identification of molecular markers to develop diagnostic detection tools for the regulated plant pathogen Lachnellula willkommii.</title>
        <authorList>
            <person name="Giroux E."/>
            <person name="Bilodeau G."/>
        </authorList>
    </citation>
    <scope>NUCLEOTIDE SEQUENCE [LARGE SCALE GENOMIC DNA]</scope>
    <source>
        <strain evidence="3 4">CBS 203.66</strain>
    </source>
</reference>
<organism evidence="3 4">
    <name type="scientific">Lachnellula arida</name>
    <dbReference type="NCBI Taxonomy" id="1316785"/>
    <lineage>
        <taxon>Eukaryota</taxon>
        <taxon>Fungi</taxon>
        <taxon>Dikarya</taxon>
        <taxon>Ascomycota</taxon>
        <taxon>Pezizomycotina</taxon>
        <taxon>Leotiomycetes</taxon>
        <taxon>Helotiales</taxon>
        <taxon>Lachnaceae</taxon>
        <taxon>Lachnellula</taxon>
    </lineage>
</organism>
<feature type="compositionally biased region" description="Basic and acidic residues" evidence="1">
    <location>
        <begin position="1199"/>
        <end position="1209"/>
    </location>
</feature>
<feature type="region of interest" description="Disordered" evidence="1">
    <location>
        <begin position="468"/>
        <end position="514"/>
    </location>
</feature>
<dbReference type="Proteomes" id="UP000469559">
    <property type="component" value="Unassembled WGS sequence"/>
</dbReference>
<name>A0A8T9BRX3_9HELO</name>
<dbReference type="InterPro" id="IPR057214">
    <property type="entry name" value="DUF7892"/>
</dbReference>
<evidence type="ECO:0000313" key="3">
    <source>
        <dbReference type="EMBL" id="TVY21089.1"/>
    </source>
</evidence>
<keyword evidence="4" id="KW-1185">Reference proteome</keyword>
<feature type="compositionally biased region" description="Basic and acidic residues" evidence="1">
    <location>
        <begin position="1587"/>
        <end position="1603"/>
    </location>
</feature>
<feature type="compositionally biased region" description="Basic and acidic residues" evidence="1">
    <location>
        <begin position="1223"/>
        <end position="1243"/>
    </location>
</feature>
<feature type="region of interest" description="Disordered" evidence="1">
    <location>
        <begin position="1362"/>
        <end position="1407"/>
    </location>
</feature>
<dbReference type="OrthoDB" id="2322499at2759"/>
<feature type="compositionally biased region" description="Polar residues" evidence="1">
    <location>
        <begin position="1181"/>
        <end position="1194"/>
    </location>
</feature>
<feature type="compositionally biased region" description="Polar residues" evidence="1">
    <location>
        <begin position="949"/>
        <end position="965"/>
    </location>
</feature>
<sequence>MDSPGSEISLDSEDSSTAEPTRAEYHPIRTPPDLGGDATSGNMDTTIVSDNEDSDSDVSMSADTDDEDEQGVDQTTVQSNTNANKSKPSAPVPPTNLATEGSRKRKYSSSTQEAPNGYPHNGVEEYVRKRLKPDEAFQRFLRPEGNLLNDRSLLPAEIWHHIFTFCPPRALGSLLQVNKSFNDFLEPSKDISIDALPGSATKILKSDTIWKTSRLLFRHGMPGPLAGKSELDMWRLACGLTCQFCNKKQPKSTLPGDQWHPGPGESGLVPVWSFGVRTCGSCLEQNSTKVGSDFFWTHLLWTQLMVSQEIDLMLSSSIPFPLMAALPFIFLTNELHVLPASTLQNGQHPPTIQIAKRYSNSQIEDIKQEFDNVKALGSATAEEWLKGLDERGKERKSDAARWERYESMGGVANMRKVHHETPKPEGQNGNVLATGIAKPLFHATNGNSTGFPFQPSNPVLQTRQFPNFQPPRTSQPVHAVFPTAPGRFDSPSQNGFNPYPPPRQHPQARPERTKEEVAQLKAARRAEIERRCMLLEPPLTAGVLAHMSSFQAAIQIIQPLDDGAWEVLKPRLLSQREEAEQRENDRLAQTRVVQERFDERRYQDVQINPEAKDLLDREWDDIQAPLRVRIGGYADEIIRDGWNGGEKVNYENCPKFAADVLMYVRKRFYAEISKDEAAIRATGREPEMDPLHGPYLRKLVLENMKWVFDTKVKPHTEHHRKELFLCNACESHLKFYGFEGVIQHYAAKHTSALSMGSVVVHWKSEWPEIPPFNPDPTAVINGSYYAAAPSASAPYATTGPAPAPQQNYGYGGYQSAPVSVPIQAPMLAALQPPMQASMPVHNPHVYQESPGPYYGHPQFGDQYSGHQNGPYQPPQPYQDTSQGYQNPQYTMPPPPPGNVGYSDASQDYSQQGYGGAYPASSQGMYSSNPGQYPASAPEIPVHQHAHDPQANQFGPSYNQQPSYPASNYVPEAPKTEEWKMQLQDIAKSAREVWNAINPVKEIPGSVKVYTIIYHLLQRSRASYPEDPPLPMVIEGLNTNKEMRPARNINGLLCKACALGHAGYTPALQKKHFSFPQLLNHFRESHEAAPQNLRNEMVHVPDWTRDMVQLPDISKLTSLSKSSDHRLKLVKEALPEVFAPPFTHGTDARNGPSHQDYGMADQNTYGNLAPSQDNHDKYYITASDNKTSDSVNVSYDNGEYDPRNPHELPLDSRPVYKSARQISHPREFETPDDRTYGYTRRDEEYRQPSYQYVEQRPVSPPSHIRAAGDYERVVIREEAPVYVDRRPRYLDAGEIQYRVRRDPLRYEDREPVPSGLDPRPVNFESYQANREDHQTLVARDPHARDEDPTTQQNRIFEVAAQISQQAQQARERLPFKEQPTEVGSEDGEVRPEPGLQSETPHSRPAEEANDAAERFMNEFRPVETTVTASKAERRQPDNPRPIWEPARDEGARYIQDPPAELRRRVRDNYENVGGNFASEGHLSNRIVDDAGYVVTERQPPRQARAYAYEDRYANPLSEQLVQRERSPELVDRRYKLNNVVYRDERQSSHGAHRTPSRYARYESVRLENDRARSRSPVYVKTGGQPGQYREHSPAAHSLHPEPIYHSRTPQPATDDVAYERAPRQEYQRVYADDSRPRVPQYAETYELVRVTDSQGEYMIRRPVRREPQPVYAAYEDDGYARQPVYESRAPVPRPEPAFYEEEYDPRHPQALQPPTAAPVRQASRYQ</sequence>
<feature type="compositionally biased region" description="Polar residues" evidence="1">
    <location>
        <begin position="39"/>
        <end position="48"/>
    </location>
</feature>
<dbReference type="InterPro" id="IPR036047">
    <property type="entry name" value="F-box-like_dom_sf"/>
</dbReference>
<feature type="compositionally biased region" description="Polar residues" evidence="1">
    <location>
        <begin position="879"/>
        <end position="889"/>
    </location>
</feature>
<protein>
    <recommendedName>
        <fullName evidence="2">DUF7892 domain-containing protein</fullName>
    </recommendedName>
</protein>
<comment type="caution">
    <text evidence="3">The sequence shown here is derived from an EMBL/GenBank/DDBJ whole genome shotgun (WGS) entry which is preliminary data.</text>
</comment>
<feature type="region of interest" description="Disordered" evidence="1">
    <location>
        <begin position="1"/>
        <end position="123"/>
    </location>
</feature>
<feature type="region of interest" description="Disordered" evidence="1">
    <location>
        <begin position="839"/>
        <end position="970"/>
    </location>
</feature>
<feature type="compositionally biased region" description="Polar residues" evidence="1">
    <location>
        <begin position="72"/>
        <end position="87"/>
    </location>
</feature>
<gene>
    <name evidence="3" type="ORF">LARI1_G001116</name>
</gene>